<proteinExistence type="predicted"/>
<evidence type="ECO:0000313" key="3">
    <source>
        <dbReference type="Proteomes" id="UP000509626"/>
    </source>
</evidence>
<feature type="region of interest" description="Disordered" evidence="1">
    <location>
        <begin position="181"/>
        <end position="210"/>
    </location>
</feature>
<reference evidence="2 3" key="1">
    <citation type="submission" date="2020-06" db="EMBL/GenBank/DDBJ databases">
        <title>NJ-3-1, isolated from saline soil.</title>
        <authorList>
            <person name="Cui H.L."/>
            <person name="Shi X."/>
        </authorList>
    </citation>
    <scope>NUCLEOTIDE SEQUENCE [LARGE SCALE GENOMIC DNA]</scope>
    <source>
        <strain evidence="2 3">NJ-3-1</strain>
    </source>
</reference>
<dbReference type="AlphaFoldDB" id="A0A7D5L8M0"/>
<keyword evidence="3" id="KW-1185">Reference proteome</keyword>
<dbReference type="InterPro" id="IPR055515">
    <property type="entry name" value="DUF7089"/>
</dbReference>
<evidence type="ECO:0000256" key="1">
    <source>
        <dbReference type="SAM" id="MobiDB-lite"/>
    </source>
</evidence>
<dbReference type="KEGG" id="halu:HUG12_03770"/>
<dbReference type="Pfam" id="PF23363">
    <property type="entry name" value="DUF7089"/>
    <property type="match status" value="2"/>
</dbReference>
<sequence length="291" mass="31432">MFSRRDLGADAPSALADELAAVRQSYAPDCLVLDAAQDFETIPPAAAEDLGLLAESLDPTTYPTEWLPGDAPAALRRYAGPDFTVGMPGDGTVVRTRQTVPPTVVAKKRAEGTPEPFRSFLLAEAFVELSTGVPEHFLPFFGERYRGLDAAVPLGSGEVYQLAAALFDAWVGLHTRPEFASWGDGDAARTNSPRDDDSPENDDTGSDRRYPELHAAWVDAGERLGDRLEDLPGEVARGRTSFPAATEYACSTVKHGLDLPAPFAALDTTAYRDHGADYAVKWAEKTFEKLS</sequence>
<dbReference type="EMBL" id="CP058579">
    <property type="protein sequence ID" value="QLG60906.1"/>
    <property type="molecule type" value="Genomic_DNA"/>
</dbReference>
<dbReference type="RefSeq" id="WP_179267492.1">
    <property type="nucleotide sequence ID" value="NZ_CP058579.1"/>
</dbReference>
<dbReference type="GeneID" id="56036547"/>
<evidence type="ECO:0000313" key="2">
    <source>
        <dbReference type="EMBL" id="QLG60906.1"/>
    </source>
</evidence>
<name>A0A7D5L8M0_9EURY</name>
<organism evidence="2 3">
    <name type="scientific">Halorarum salinum</name>
    <dbReference type="NCBI Taxonomy" id="2743089"/>
    <lineage>
        <taxon>Archaea</taxon>
        <taxon>Methanobacteriati</taxon>
        <taxon>Methanobacteriota</taxon>
        <taxon>Stenosarchaea group</taxon>
        <taxon>Halobacteria</taxon>
        <taxon>Halobacteriales</taxon>
        <taxon>Haloferacaceae</taxon>
        <taxon>Halorarum</taxon>
    </lineage>
</organism>
<dbReference type="OrthoDB" id="198543at2157"/>
<protein>
    <submittedName>
        <fullName evidence="2">Uncharacterized protein</fullName>
    </submittedName>
</protein>
<gene>
    <name evidence="2" type="ORF">HUG12_03770</name>
</gene>
<accession>A0A7D5L8M0</accession>
<dbReference type="Proteomes" id="UP000509626">
    <property type="component" value="Chromosome"/>
</dbReference>